<comment type="caution">
    <text evidence="1">The sequence shown here is derived from an EMBL/GenBank/DDBJ whole genome shotgun (WGS) entry which is preliminary data.</text>
</comment>
<keyword evidence="2" id="KW-1185">Reference proteome</keyword>
<name>A0A081S428_9ARCH</name>
<accession>A0A081S428</accession>
<organism evidence="1 2">
    <name type="scientific">Marine Group I thaumarchaeote SCGC AAA799-E16</name>
    <dbReference type="NCBI Taxonomy" id="1502292"/>
    <lineage>
        <taxon>Archaea</taxon>
        <taxon>Nitrososphaerota</taxon>
        <taxon>Marine Group I</taxon>
    </lineage>
</organism>
<dbReference type="Proteomes" id="UP000028027">
    <property type="component" value="Unassembled WGS sequence"/>
</dbReference>
<sequence length="200" mass="23339">MALKTLTTNKKDKIFAQKIEEQSRKCVLCNMPFEKTMVWNESCCFDHLNDKRTENEDSNLAIVHRECNLMKRYNVDYKVRALDWKKHLESQISLSQCEGEKKADTHKQIDPDELDEGNINLIVNKLAKSQLEELLPENSKDQIPYSRILNNIHYLLIKQTGGRGSEQASRRALNNLVKSEYSDYELKKLGRGNKVIQRRI</sequence>
<evidence type="ECO:0008006" key="3">
    <source>
        <dbReference type="Google" id="ProtNLM"/>
    </source>
</evidence>
<protein>
    <recommendedName>
        <fullName evidence="3">HNH endonuclease protein</fullName>
    </recommendedName>
</protein>
<dbReference type="Gene3D" id="1.10.30.50">
    <property type="match status" value="1"/>
</dbReference>
<evidence type="ECO:0000313" key="2">
    <source>
        <dbReference type="Proteomes" id="UP000028027"/>
    </source>
</evidence>
<reference evidence="1 2" key="1">
    <citation type="submission" date="2014-06" db="EMBL/GenBank/DDBJ databases">
        <authorList>
            <person name="Ngugi D.K."/>
            <person name="Blom J."/>
            <person name="Alam I."/>
            <person name="Rashid M."/>
            <person name="Ba Alawi W."/>
            <person name="Zhang G."/>
            <person name="Hikmawan T."/>
            <person name="Guan Y."/>
            <person name="Antunes A."/>
            <person name="Siam R."/>
            <person name="Eldorry H."/>
            <person name="Bajic V."/>
            <person name="Stingl U."/>
        </authorList>
    </citation>
    <scope>NUCLEOTIDE SEQUENCE [LARGE SCALE GENOMIC DNA]</scope>
    <source>
        <strain evidence="1">SCGC AAA799-E16</strain>
    </source>
</reference>
<gene>
    <name evidence="1" type="ORF">AAA799E16_01642</name>
</gene>
<dbReference type="EMBL" id="JNVL01000033">
    <property type="protein sequence ID" value="KER05681.1"/>
    <property type="molecule type" value="Genomic_DNA"/>
</dbReference>
<dbReference type="AlphaFoldDB" id="A0A081S428"/>
<proteinExistence type="predicted"/>
<evidence type="ECO:0000313" key="1">
    <source>
        <dbReference type="EMBL" id="KER05681.1"/>
    </source>
</evidence>